<sequence length="179" mass="19442">LRQVPKEYTSALSSLQDQAVPCDFKAIKQVLVSNLGQDLSDIFLSFDENPIAAASIAQVHHALLKDRQEIAVKWLVSEFAKAISQELEWMASARDENSEPLPEEPNPLVNAPHVCFIRFSGESAAGALIGSIFGFDPTMFSFRFEVGEVRKASCGVVCSEVASCVSANTGKPQILQTKA</sequence>
<evidence type="ECO:0000313" key="2">
    <source>
        <dbReference type="EMBL" id="KAK6925007.1"/>
    </source>
</evidence>
<comment type="caution">
    <text evidence="2">The sequence shown here is derived from an EMBL/GenBank/DDBJ whole genome shotgun (WGS) entry which is preliminary data.</text>
</comment>
<keyword evidence="2" id="KW-0418">Kinase</keyword>
<name>A0AAN8Z4Y2_9MAGN</name>
<keyword evidence="2" id="KW-0808">Transferase</keyword>
<dbReference type="EMBL" id="JBAMMX010000016">
    <property type="protein sequence ID" value="KAK6925007.1"/>
    <property type="molecule type" value="Genomic_DNA"/>
</dbReference>
<dbReference type="Proteomes" id="UP001370490">
    <property type="component" value="Unassembled WGS sequence"/>
</dbReference>
<dbReference type="InterPro" id="IPR004147">
    <property type="entry name" value="ABC1_dom"/>
</dbReference>
<gene>
    <name evidence="2" type="ORF">RJ641_009333</name>
</gene>
<dbReference type="PANTHER" id="PTHR43173">
    <property type="entry name" value="ABC1 FAMILY PROTEIN"/>
    <property type="match status" value="1"/>
</dbReference>
<reference evidence="2 3" key="1">
    <citation type="submission" date="2023-12" db="EMBL/GenBank/DDBJ databases">
        <title>A high-quality genome assembly for Dillenia turbinata (Dilleniales).</title>
        <authorList>
            <person name="Chanderbali A."/>
        </authorList>
    </citation>
    <scope>NUCLEOTIDE SEQUENCE [LARGE SCALE GENOMIC DNA]</scope>
    <source>
        <strain evidence="2">LSX21</strain>
        <tissue evidence="2">Leaf</tissue>
    </source>
</reference>
<keyword evidence="3" id="KW-1185">Reference proteome</keyword>
<evidence type="ECO:0000313" key="3">
    <source>
        <dbReference type="Proteomes" id="UP001370490"/>
    </source>
</evidence>
<feature type="domain" description="ABC1 atypical kinase-like" evidence="1">
    <location>
        <begin position="15"/>
        <end position="93"/>
    </location>
</feature>
<dbReference type="Pfam" id="PF03109">
    <property type="entry name" value="ABC1"/>
    <property type="match status" value="1"/>
</dbReference>
<dbReference type="AlphaFoldDB" id="A0AAN8Z4Y2"/>
<accession>A0AAN8Z4Y2</accession>
<dbReference type="PANTHER" id="PTHR43173:SF28">
    <property type="entry name" value="AARF DOMAIN CONTAINING KINASE 5"/>
    <property type="match status" value="1"/>
</dbReference>
<evidence type="ECO:0000259" key="1">
    <source>
        <dbReference type="Pfam" id="PF03109"/>
    </source>
</evidence>
<proteinExistence type="predicted"/>
<feature type="non-terminal residue" evidence="2">
    <location>
        <position position="1"/>
    </location>
</feature>
<dbReference type="GO" id="GO:0016301">
    <property type="term" value="F:kinase activity"/>
    <property type="evidence" value="ECO:0007669"/>
    <property type="project" value="UniProtKB-KW"/>
</dbReference>
<organism evidence="2 3">
    <name type="scientific">Dillenia turbinata</name>
    <dbReference type="NCBI Taxonomy" id="194707"/>
    <lineage>
        <taxon>Eukaryota</taxon>
        <taxon>Viridiplantae</taxon>
        <taxon>Streptophyta</taxon>
        <taxon>Embryophyta</taxon>
        <taxon>Tracheophyta</taxon>
        <taxon>Spermatophyta</taxon>
        <taxon>Magnoliopsida</taxon>
        <taxon>eudicotyledons</taxon>
        <taxon>Gunneridae</taxon>
        <taxon>Pentapetalae</taxon>
        <taxon>Dilleniales</taxon>
        <taxon>Dilleniaceae</taxon>
        <taxon>Dillenia</taxon>
    </lineage>
</organism>
<protein>
    <submittedName>
        <fullName evidence="2">ABC1 atypical kinase-like domain</fullName>
    </submittedName>
</protein>
<dbReference type="InterPro" id="IPR051130">
    <property type="entry name" value="Mito_struct-func_regulator"/>
</dbReference>